<dbReference type="AlphaFoldDB" id="A0A2A4YJU5"/>
<dbReference type="Pfam" id="PF01370">
    <property type="entry name" value="Epimerase"/>
    <property type="match status" value="1"/>
</dbReference>
<comment type="similarity">
    <text evidence="1">Belongs to the NAD(P)-dependent epimerase/dehydratase family.</text>
</comment>
<dbReference type="SUPFAM" id="SSF51735">
    <property type="entry name" value="NAD(P)-binding Rossmann-fold domains"/>
    <property type="match status" value="1"/>
</dbReference>
<evidence type="ECO:0000259" key="2">
    <source>
        <dbReference type="Pfam" id="PF01370"/>
    </source>
</evidence>
<protein>
    <recommendedName>
        <fullName evidence="2">NAD-dependent epimerase/dehydratase domain-containing protein</fullName>
    </recommendedName>
</protein>
<evidence type="ECO:0000313" key="4">
    <source>
        <dbReference type="Proteomes" id="UP000217838"/>
    </source>
</evidence>
<dbReference type="PANTHER" id="PTHR43000">
    <property type="entry name" value="DTDP-D-GLUCOSE 4,6-DEHYDRATASE-RELATED"/>
    <property type="match status" value="1"/>
</dbReference>
<gene>
    <name evidence="3" type="ORF">COB11_03140</name>
</gene>
<dbReference type="InterPro" id="IPR001509">
    <property type="entry name" value="Epimerase_deHydtase"/>
</dbReference>
<dbReference type="Proteomes" id="UP000217838">
    <property type="component" value="Unassembled WGS sequence"/>
</dbReference>
<comment type="caution">
    <text evidence="3">The sequence shown here is derived from an EMBL/GenBank/DDBJ whole genome shotgun (WGS) entry which is preliminary data.</text>
</comment>
<evidence type="ECO:0000313" key="3">
    <source>
        <dbReference type="EMBL" id="PCI94984.1"/>
    </source>
</evidence>
<accession>A0A2A4YJU5</accession>
<reference evidence="4" key="1">
    <citation type="submission" date="2017-08" db="EMBL/GenBank/DDBJ databases">
        <title>A dynamic microbial community with high functional redundancy inhabits the cold, oxic subseafloor aquifer.</title>
        <authorList>
            <person name="Tully B.J."/>
            <person name="Wheat C.G."/>
            <person name="Glazer B.T."/>
            <person name="Huber J.A."/>
        </authorList>
    </citation>
    <scope>NUCLEOTIDE SEQUENCE [LARGE SCALE GENOMIC DNA]</scope>
</reference>
<dbReference type="Gene3D" id="3.90.25.10">
    <property type="entry name" value="UDP-galactose 4-epimerase, domain 1"/>
    <property type="match status" value="1"/>
</dbReference>
<feature type="domain" description="NAD-dependent epimerase/dehydratase" evidence="2">
    <location>
        <begin position="4"/>
        <end position="231"/>
    </location>
</feature>
<proteinExistence type="inferred from homology"/>
<organism evidence="3 4">
    <name type="scientific">Aerophobetes bacterium</name>
    <dbReference type="NCBI Taxonomy" id="2030807"/>
    <lineage>
        <taxon>Bacteria</taxon>
        <taxon>Candidatus Aerophobota</taxon>
    </lineage>
</organism>
<sequence length="304" mass="35196">MRYLITGATGFIGSHVVDVILEEPDSLIVALVKKSSDTWRLPLRSSRFILVETDFYHVSTTKQQLENYSLKNCIHLAWQGVERKYRNDLIQISNQNITSFILNLSKELNINRFIGIGSQAEYGIKKKAIQETDSLDPFTLYGDEKVKASLLVEKFCKKNCMEYIWLRIFSSYGPKDNNNWLIPYVIGELLINREPKLTNGLQKWDYMYVKDVARAILSVAQSSKTGIFNLGSGFSITIQEVVNTIYRFLRPNKKPNFDSLKTNIESYNLEPDMNLFRTHFGLQDTYDFNQGIKETIDFMKKQHV</sequence>
<name>A0A2A4YJU5_UNCAE</name>
<dbReference type="InterPro" id="IPR036291">
    <property type="entry name" value="NAD(P)-bd_dom_sf"/>
</dbReference>
<evidence type="ECO:0000256" key="1">
    <source>
        <dbReference type="ARBA" id="ARBA00007637"/>
    </source>
</evidence>
<dbReference type="Gene3D" id="3.40.50.720">
    <property type="entry name" value="NAD(P)-binding Rossmann-like Domain"/>
    <property type="match status" value="1"/>
</dbReference>
<dbReference type="EMBL" id="NVUU01000030">
    <property type="protein sequence ID" value="PCI94984.1"/>
    <property type="molecule type" value="Genomic_DNA"/>
</dbReference>